<evidence type="ECO:0000313" key="9">
    <source>
        <dbReference type="Proteomes" id="UP000198636"/>
    </source>
</evidence>
<reference evidence="8 9" key="1">
    <citation type="submission" date="2016-10" db="EMBL/GenBank/DDBJ databases">
        <authorList>
            <person name="de Groot N.N."/>
        </authorList>
    </citation>
    <scope>NUCLEOTIDE SEQUENCE [LARGE SCALE GENOMIC DNA]</scope>
    <source>
        <strain evidence="8 9">DSM 18978</strain>
    </source>
</reference>
<feature type="transmembrane region" description="Helical" evidence="6">
    <location>
        <begin position="202"/>
        <end position="222"/>
    </location>
</feature>
<sequence length="230" mass="26367">MEKGWLSKRVILLILIIVVGIIVLILQKYHVWDLISIEYLRRFTDKIRNLGLLGIILYIIIFSFGTMLFLPSLPFILFGGITYGTFAGIIYSSIADLLSASMAFIAARYIIRKRIERMLRKNKTFHDINKGVKEDGWRILIVTRMVPVIPRWLQNYAYGLTVISFKTYALVSLLCIVPVTAVWIIAVNTVGRGEEDARKTMIYLGIAAVLIVVISYIPKYIYKKKLMSKK</sequence>
<dbReference type="Proteomes" id="UP000198636">
    <property type="component" value="Unassembled WGS sequence"/>
</dbReference>
<evidence type="ECO:0000259" key="7">
    <source>
        <dbReference type="Pfam" id="PF09335"/>
    </source>
</evidence>
<evidence type="ECO:0000256" key="1">
    <source>
        <dbReference type="ARBA" id="ARBA00004651"/>
    </source>
</evidence>
<keyword evidence="9" id="KW-1185">Reference proteome</keyword>
<keyword evidence="4 6" id="KW-1133">Transmembrane helix</keyword>
<dbReference type="AlphaFoldDB" id="A0A1G5L1Z2"/>
<accession>A0A1G5L1Z2</accession>
<evidence type="ECO:0000256" key="5">
    <source>
        <dbReference type="ARBA" id="ARBA00023136"/>
    </source>
</evidence>
<evidence type="ECO:0000256" key="6">
    <source>
        <dbReference type="RuleBase" id="RU366058"/>
    </source>
</evidence>
<gene>
    <name evidence="8" type="ORF">SAMN03080606_03935</name>
</gene>
<dbReference type="STRING" id="1120976.SAMN03080606_03935"/>
<dbReference type="PANTHER" id="PTHR12677">
    <property type="entry name" value="GOLGI APPARATUS MEMBRANE PROTEIN TVP38-RELATED"/>
    <property type="match status" value="1"/>
</dbReference>
<protein>
    <recommendedName>
        <fullName evidence="6">TVP38/TMEM64 family membrane protein</fullName>
    </recommendedName>
</protein>
<evidence type="ECO:0000256" key="4">
    <source>
        <dbReference type="ARBA" id="ARBA00022989"/>
    </source>
</evidence>
<feature type="transmembrane region" description="Helical" evidence="6">
    <location>
        <begin position="168"/>
        <end position="190"/>
    </location>
</feature>
<dbReference type="InterPro" id="IPR015414">
    <property type="entry name" value="TMEM64"/>
</dbReference>
<feature type="transmembrane region" description="Helical" evidence="6">
    <location>
        <begin position="47"/>
        <end position="69"/>
    </location>
</feature>
<keyword evidence="2 6" id="KW-1003">Cell membrane</keyword>
<feature type="transmembrane region" description="Helical" evidence="6">
    <location>
        <begin position="6"/>
        <end position="26"/>
    </location>
</feature>
<dbReference type="InterPro" id="IPR032816">
    <property type="entry name" value="VTT_dom"/>
</dbReference>
<evidence type="ECO:0000256" key="2">
    <source>
        <dbReference type="ARBA" id="ARBA00022475"/>
    </source>
</evidence>
<keyword evidence="5 6" id="KW-0472">Membrane</keyword>
<comment type="subcellular location">
    <subcellularLocation>
        <location evidence="1 6">Cell membrane</location>
        <topology evidence="1 6">Multi-pass membrane protein</topology>
    </subcellularLocation>
</comment>
<evidence type="ECO:0000256" key="3">
    <source>
        <dbReference type="ARBA" id="ARBA00022692"/>
    </source>
</evidence>
<dbReference type="EMBL" id="FMUS01000035">
    <property type="protein sequence ID" value="SCZ06310.1"/>
    <property type="molecule type" value="Genomic_DNA"/>
</dbReference>
<evidence type="ECO:0000313" key="8">
    <source>
        <dbReference type="EMBL" id="SCZ06310.1"/>
    </source>
</evidence>
<feature type="domain" description="VTT" evidence="7">
    <location>
        <begin position="70"/>
        <end position="187"/>
    </location>
</feature>
<dbReference type="PANTHER" id="PTHR12677:SF59">
    <property type="entry name" value="GOLGI APPARATUS MEMBRANE PROTEIN TVP38-RELATED"/>
    <property type="match status" value="1"/>
</dbReference>
<dbReference type="Pfam" id="PF09335">
    <property type="entry name" value="VTT_dom"/>
    <property type="match status" value="1"/>
</dbReference>
<organism evidence="8 9">
    <name type="scientific">Alkaliphilus peptidifermentans DSM 18978</name>
    <dbReference type="NCBI Taxonomy" id="1120976"/>
    <lineage>
        <taxon>Bacteria</taxon>
        <taxon>Bacillati</taxon>
        <taxon>Bacillota</taxon>
        <taxon>Clostridia</taxon>
        <taxon>Peptostreptococcales</taxon>
        <taxon>Natronincolaceae</taxon>
        <taxon>Alkaliphilus</taxon>
    </lineage>
</organism>
<dbReference type="GO" id="GO:0005886">
    <property type="term" value="C:plasma membrane"/>
    <property type="evidence" value="ECO:0007669"/>
    <property type="project" value="UniProtKB-SubCell"/>
</dbReference>
<name>A0A1G5L1Z2_9FIRM</name>
<comment type="similarity">
    <text evidence="6">Belongs to the TVP38/TMEM64 family.</text>
</comment>
<keyword evidence="3 6" id="KW-0812">Transmembrane</keyword>
<proteinExistence type="inferred from homology"/>
<feature type="transmembrane region" description="Helical" evidence="6">
    <location>
        <begin position="89"/>
        <end position="111"/>
    </location>
</feature>
<dbReference type="RefSeq" id="WP_176759115.1">
    <property type="nucleotide sequence ID" value="NZ_FMUS01000035.1"/>
</dbReference>